<reference evidence="1 2" key="1">
    <citation type="submission" date="2016-10" db="EMBL/GenBank/DDBJ databases">
        <authorList>
            <person name="Varghese N."/>
            <person name="Submissions S."/>
        </authorList>
    </citation>
    <scope>NUCLEOTIDE SEQUENCE [LARGE SCALE GENOMIC DNA]</scope>
    <source>
        <strain evidence="1 2">DSM 1361</strain>
    </source>
</reference>
<protein>
    <recommendedName>
        <fullName evidence="3">Septicolysin</fullName>
    </recommendedName>
</protein>
<dbReference type="AlphaFoldDB" id="A0A662ZL64"/>
<evidence type="ECO:0000313" key="1">
    <source>
        <dbReference type="EMBL" id="SFP80112.1"/>
    </source>
</evidence>
<dbReference type="CDD" id="cd12208">
    <property type="entry name" value="DIP1984-like"/>
    <property type="match status" value="1"/>
</dbReference>
<sequence>MKLATALSERADLQKRISDLGVRLNNNAKVQEGEKPAEEPEVLLKELNDCLLRLEELMARINKTNNMTRAGDQTITDLIAKRDCLKTRVKIMRDFLNASSDMVNRYSKTEIKICSTVSVAELQKKVDAWSKQLRETDEKIQELNWLTELI</sequence>
<dbReference type="InterPro" id="IPR047741">
    <property type="entry name" value="DIP1984-like"/>
</dbReference>
<organism evidence="1 2">
    <name type="scientific">Ruminobacter amylophilus</name>
    <dbReference type="NCBI Taxonomy" id="867"/>
    <lineage>
        <taxon>Bacteria</taxon>
        <taxon>Pseudomonadati</taxon>
        <taxon>Pseudomonadota</taxon>
        <taxon>Gammaproteobacteria</taxon>
        <taxon>Aeromonadales</taxon>
        <taxon>Succinivibrionaceae</taxon>
        <taxon>Ruminobacter</taxon>
    </lineage>
</organism>
<evidence type="ECO:0008006" key="3">
    <source>
        <dbReference type="Google" id="ProtNLM"/>
    </source>
</evidence>
<dbReference type="Gene3D" id="6.10.320.10">
    <property type="match status" value="1"/>
</dbReference>
<gene>
    <name evidence="1" type="ORF">SAMN02910344_02329</name>
</gene>
<dbReference type="Pfam" id="PF20935">
    <property type="entry name" value="DUF6847"/>
    <property type="match status" value="1"/>
</dbReference>
<keyword evidence="2" id="KW-1185">Reference proteome</keyword>
<name>A0A662ZL64_9GAMM</name>
<evidence type="ECO:0000313" key="2">
    <source>
        <dbReference type="Proteomes" id="UP000243745"/>
    </source>
</evidence>
<accession>A0A662ZL64</accession>
<dbReference type="Proteomes" id="UP000243745">
    <property type="component" value="Unassembled WGS sequence"/>
</dbReference>
<dbReference type="NCBIfam" id="NF038048">
    <property type="entry name" value="DIP1984_fam"/>
    <property type="match status" value="1"/>
</dbReference>
<dbReference type="OrthoDB" id="3730241at2"/>
<dbReference type="EMBL" id="FOXF01000089">
    <property type="protein sequence ID" value="SFP80112.1"/>
    <property type="molecule type" value="Genomic_DNA"/>
</dbReference>
<dbReference type="RefSeq" id="WP_031580250.1">
    <property type="nucleotide sequence ID" value="NZ_FOXF01000089.1"/>
</dbReference>
<proteinExistence type="predicted"/>